<proteinExistence type="predicted"/>
<dbReference type="AlphaFoldDB" id="J0WN30"/>
<dbReference type="Proteomes" id="UP000006514">
    <property type="component" value="Unassembled WGS sequence"/>
</dbReference>
<reference evidence="2" key="1">
    <citation type="journal article" date="2012" name="Science">
        <title>The Paleozoic origin of enzymatic lignin decomposition reconstructed from 31 fungal genomes.</title>
        <authorList>
            <person name="Floudas D."/>
            <person name="Binder M."/>
            <person name="Riley R."/>
            <person name="Barry K."/>
            <person name="Blanchette R.A."/>
            <person name="Henrissat B."/>
            <person name="Martinez A.T."/>
            <person name="Otillar R."/>
            <person name="Spatafora J.W."/>
            <person name="Yadav J.S."/>
            <person name="Aerts A."/>
            <person name="Benoit I."/>
            <person name="Boyd A."/>
            <person name="Carlson A."/>
            <person name="Copeland A."/>
            <person name="Coutinho P.M."/>
            <person name="de Vries R.P."/>
            <person name="Ferreira P."/>
            <person name="Findley K."/>
            <person name="Foster B."/>
            <person name="Gaskell J."/>
            <person name="Glotzer D."/>
            <person name="Gorecki P."/>
            <person name="Heitman J."/>
            <person name="Hesse C."/>
            <person name="Hori C."/>
            <person name="Igarashi K."/>
            <person name="Jurgens J.A."/>
            <person name="Kallen N."/>
            <person name="Kersten P."/>
            <person name="Kohler A."/>
            <person name="Kuees U."/>
            <person name="Kumar T.K.A."/>
            <person name="Kuo A."/>
            <person name="LaButti K."/>
            <person name="Larrondo L.F."/>
            <person name="Lindquist E."/>
            <person name="Ling A."/>
            <person name="Lombard V."/>
            <person name="Lucas S."/>
            <person name="Lundell T."/>
            <person name="Martin R."/>
            <person name="McLaughlin D.J."/>
            <person name="Morgenstern I."/>
            <person name="Morin E."/>
            <person name="Murat C."/>
            <person name="Nagy L.G."/>
            <person name="Nolan M."/>
            <person name="Ohm R.A."/>
            <person name="Patyshakuliyeva A."/>
            <person name="Rokas A."/>
            <person name="Ruiz-Duenas F.J."/>
            <person name="Sabat G."/>
            <person name="Salamov A."/>
            <person name="Samejima M."/>
            <person name="Schmutz J."/>
            <person name="Slot J.C."/>
            <person name="St John F."/>
            <person name="Stenlid J."/>
            <person name="Sun H."/>
            <person name="Sun S."/>
            <person name="Syed K."/>
            <person name="Tsang A."/>
            <person name="Wiebenga A."/>
            <person name="Young D."/>
            <person name="Pisabarro A."/>
            <person name="Eastwood D.C."/>
            <person name="Martin F."/>
            <person name="Cullen D."/>
            <person name="Grigoriev I.V."/>
            <person name="Hibbett D.S."/>
        </authorList>
    </citation>
    <scope>NUCLEOTIDE SEQUENCE [LARGE SCALE GENOMIC DNA]</scope>
    <source>
        <strain evidence="2">TFB10046</strain>
    </source>
</reference>
<evidence type="ECO:0000313" key="1">
    <source>
        <dbReference type="EMBL" id="EJD33775.1"/>
    </source>
</evidence>
<organism evidence="1 2">
    <name type="scientific">Auricularia subglabra (strain TFB-10046 / SS5)</name>
    <name type="common">White-rot fungus</name>
    <name type="synonym">Auricularia delicata (strain TFB10046)</name>
    <dbReference type="NCBI Taxonomy" id="717982"/>
    <lineage>
        <taxon>Eukaryota</taxon>
        <taxon>Fungi</taxon>
        <taxon>Dikarya</taxon>
        <taxon>Basidiomycota</taxon>
        <taxon>Agaricomycotina</taxon>
        <taxon>Agaricomycetes</taxon>
        <taxon>Auriculariales</taxon>
        <taxon>Auriculariaceae</taxon>
        <taxon>Auricularia</taxon>
    </lineage>
</organism>
<keyword evidence="2" id="KW-1185">Reference proteome</keyword>
<gene>
    <name evidence="1" type="ORF">AURDEDRAFT_177145</name>
</gene>
<evidence type="ECO:0000313" key="2">
    <source>
        <dbReference type="Proteomes" id="UP000006514"/>
    </source>
</evidence>
<dbReference type="InParanoid" id="J0WN30"/>
<dbReference type="EMBL" id="JH688087">
    <property type="protein sequence ID" value="EJD33775.1"/>
    <property type="molecule type" value="Genomic_DNA"/>
</dbReference>
<protein>
    <submittedName>
        <fullName evidence="1">Uncharacterized protein</fullName>
    </submittedName>
</protein>
<sequence length="102" mass="10986">MSFLSESAMPLCRSSSLRDRTFLVDASRQNTAAHERVSWAIVGMPVALPLFDDLPPSATLLLVVGLRALSEGARTCRPRLAQFTLQVLSGLGFSQAVPAMIV</sequence>
<accession>J0WN30</accession>
<name>J0WN30_AURST</name>
<dbReference type="KEGG" id="adl:AURDEDRAFT_177145"/>